<proteinExistence type="predicted"/>
<accession>A0A0L0S935</accession>
<evidence type="ECO:0000313" key="3">
    <source>
        <dbReference type="Proteomes" id="UP000054350"/>
    </source>
</evidence>
<sequence length="125" mass="13859">MRSCHFPNCHKDTPRPSRHAPTTASRWNPANVVMGPCPDVDHGVVELQNGAIVARANRRTVTGPCDRALGQRRADCSPSNGRVPQQDLKSPHPGRVEQRGDRRGCEMRMARSLSECVVARLGRER</sequence>
<organism evidence="2 3">
    <name type="scientific">Allomyces macrogynus (strain ATCC 38327)</name>
    <name type="common">Allomyces javanicus var. macrogynus</name>
    <dbReference type="NCBI Taxonomy" id="578462"/>
    <lineage>
        <taxon>Eukaryota</taxon>
        <taxon>Fungi</taxon>
        <taxon>Fungi incertae sedis</taxon>
        <taxon>Blastocladiomycota</taxon>
        <taxon>Blastocladiomycetes</taxon>
        <taxon>Blastocladiales</taxon>
        <taxon>Blastocladiaceae</taxon>
        <taxon>Allomyces</taxon>
    </lineage>
</organism>
<evidence type="ECO:0000313" key="2">
    <source>
        <dbReference type="EMBL" id="KNE58924.1"/>
    </source>
</evidence>
<protein>
    <submittedName>
        <fullName evidence="2">Uncharacterized protein</fullName>
    </submittedName>
</protein>
<keyword evidence="3" id="KW-1185">Reference proteome</keyword>
<feature type="compositionally biased region" description="Basic and acidic residues" evidence="1">
    <location>
        <begin position="94"/>
        <end position="103"/>
    </location>
</feature>
<feature type="region of interest" description="Disordered" evidence="1">
    <location>
        <begin position="69"/>
        <end position="103"/>
    </location>
</feature>
<reference evidence="3" key="2">
    <citation type="submission" date="2009-11" db="EMBL/GenBank/DDBJ databases">
        <title>The Genome Sequence of Allomyces macrogynus strain ATCC 38327.</title>
        <authorList>
            <consortium name="The Broad Institute Genome Sequencing Platform"/>
            <person name="Russ C."/>
            <person name="Cuomo C."/>
            <person name="Shea T."/>
            <person name="Young S.K."/>
            <person name="Zeng Q."/>
            <person name="Koehrsen M."/>
            <person name="Haas B."/>
            <person name="Borodovsky M."/>
            <person name="Guigo R."/>
            <person name="Alvarado L."/>
            <person name="Berlin A."/>
            <person name="Borenstein D."/>
            <person name="Chen Z."/>
            <person name="Engels R."/>
            <person name="Freedman E."/>
            <person name="Gellesch M."/>
            <person name="Goldberg J."/>
            <person name="Griggs A."/>
            <person name="Gujja S."/>
            <person name="Heiman D."/>
            <person name="Hepburn T."/>
            <person name="Howarth C."/>
            <person name="Jen D."/>
            <person name="Larson L."/>
            <person name="Lewis B."/>
            <person name="Mehta T."/>
            <person name="Park D."/>
            <person name="Pearson M."/>
            <person name="Roberts A."/>
            <person name="Saif S."/>
            <person name="Shenoy N."/>
            <person name="Sisk P."/>
            <person name="Stolte C."/>
            <person name="Sykes S."/>
            <person name="Walk T."/>
            <person name="White J."/>
            <person name="Yandava C."/>
            <person name="Burger G."/>
            <person name="Gray M.W."/>
            <person name="Holland P.W.H."/>
            <person name="King N."/>
            <person name="Lang F.B.F."/>
            <person name="Roger A.J."/>
            <person name="Ruiz-Trillo I."/>
            <person name="Lander E."/>
            <person name="Nusbaum C."/>
        </authorList>
    </citation>
    <scope>NUCLEOTIDE SEQUENCE [LARGE SCALE GENOMIC DNA]</scope>
    <source>
        <strain evidence="3">ATCC 38327</strain>
    </source>
</reference>
<feature type="region of interest" description="Disordered" evidence="1">
    <location>
        <begin position="1"/>
        <end position="28"/>
    </location>
</feature>
<reference evidence="2 3" key="1">
    <citation type="submission" date="2009-11" db="EMBL/GenBank/DDBJ databases">
        <title>Annotation of Allomyces macrogynus ATCC 38327.</title>
        <authorList>
            <consortium name="The Broad Institute Genome Sequencing Platform"/>
            <person name="Russ C."/>
            <person name="Cuomo C."/>
            <person name="Burger G."/>
            <person name="Gray M.W."/>
            <person name="Holland P.W.H."/>
            <person name="King N."/>
            <person name="Lang F.B.F."/>
            <person name="Roger A.J."/>
            <person name="Ruiz-Trillo I."/>
            <person name="Young S.K."/>
            <person name="Zeng Q."/>
            <person name="Gargeya S."/>
            <person name="Fitzgerald M."/>
            <person name="Haas B."/>
            <person name="Abouelleil A."/>
            <person name="Alvarado L."/>
            <person name="Arachchi H.M."/>
            <person name="Berlin A."/>
            <person name="Chapman S.B."/>
            <person name="Gearin G."/>
            <person name="Goldberg J."/>
            <person name="Griggs A."/>
            <person name="Gujja S."/>
            <person name="Hansen M."/>
            <person name="Heiman D."/>
            <person name="Howarth C."/>
            <person name="Larimer J."/>
            <person name="Lui A."/>
            <person name="MacDonald P.J.P."/>
            <person name="McCowen C."/>
            <person name="Montmayeur A."/>
            <person name="Murphy C."/>
            <person name="Neiman D."/>
            <person name="Pearson M."/>
            <person name="Priest M."/>
            <person name="Roberts A."/>
            <person name="Saif S."/>
            <person name="Shea T."/>
            <person name="Sisk P."/>
            <person name="Stolte C."/>
            <person name="Sykes S."/>
            <person name="Wortman J."/>
            <person name="Nusbaum C."/>
            <person name="Birren B."/>
        </authorList>
    </citation>
    <scope>NUCLEOTIDE SEQUENCE [LARGE SCALE GENOMIC DNA]</scope>
    <source>
        <strain evidence="2 3">ATCC 38327</strain>
    </source>
</reference>
<dbReference type="Proteomes" id="UP000054350">
    <property type="component" value="Unassembled WGS sequence"/>
</dbReference>
<name>A0A0L0S935_ALLM3</name>
<gene>
    <name evidence="2" type="ORF">AMAG_18331</name>
</gene>
<evidence type="ECO:0000256" key="1">
    <source>
        <dbReference type="SAM" id="MobiDB-lite"/>
    </source>
</evidence>
<dbReference type="VEuPathDB" id="FungiDB:AMAG_18331"/>
<dbReference type="EMBL" id="GG745333">
    <property type="protein sequence ID" value="KNE58924.1"/>
    <property type="molecule type" value="Genomic_DNA"/>
</dbReference>
<dbReference type="AlphaFoldDB" id="A0A0L0S935"/>